<name>A0AAW1DNA2_9HEMI</name>
<sequence length="350" mass="40149">MSLPHLCSIVPTFHDDCPTRTPYCNDCCYPHSKHTPRSDTNLDISRGRYLYQPEPDFCYDAKVAHKSPKTKKPCCSSAKKRKGQTVRAFGKDHKLGPECFLECKKKPTLQGTKEKFSGPRAGFDKSSKEELKQKMEECIKRFDESSPETIHKLEILRNFLNNKIIDEECFPKPEWPHCPAKKGPEAFEVPHPYLPGMTMWCKPQARSNVLKVTVDGRLAEQYRPKKFYYEEPPLNVPPWVLPRYKSQELRGGKLYSGCYCWKKNGMQDDCPRWDCAGRPECRVKPLPVCPPSMNPPICGVRKPNLYHGKPPTCERMAIPPPYPEQKIYSMAHIPAPDAPSVPDPFYDYVA</sequence>
<evidence type="ECO:0000313" key="2">
    <source>
        <dbReference type="Proteomes" id="UP001461498"/>
    </source>
</evidence>
<dbReference type="EMBL" id="JAPXFL010000001">
    <property type="protein sequence ID" value="KAK9512458.1"/>
    <property type="molecule type" value="Genomic_DNA"/>
</dbReference>
<organism evidence="1 2">
    <name type="scientific">Rhynocoris fuscipes</name>
    <dbReference type="NCBI Taxonomy" id="488301"/>
    <lineage>
        <taxon>Eukaryota</taxon>
        <taxon>Metazoa</taxon>
        <taxon>Ecdysozoa</taxon>
        <taxon>Arthropoda</taxon>
        <taxon>Hexapoda</taxon>
        <taxon>Insecta</taxon>
        <taxon>Pterygota</taxon>
        <taxon>Neoptera</taxon>
        <taxon>Paraneoptera</taxon>
        <taxon>Hemiptera</taxon>
        <taxon>Heteroptera</taxon>
        <taxon>Panheteroptera</taxon>
        <taxon>Cimicomorpha</taxon>
        <taxon>Reduviidae</taxon>
        <taxon>Harpactorinae</taxon>
        <taxon>Harpactorini</taxon>
        <taxon>Rhynocoris</taxon>
    </lineage>
</organism>
<reference evidence="1 2" key="1">
    <citation type="submission" date="2022-12" db="EMBL/GenBank/DDBJ databases">
        <title>Chromosome-level genome assembly of true bugs.</title>
        <authorList>
            <person name="Ma L."/>
            <person name="Li H."/>
        </authorList>
    </citation>
    <scope>NUCLEOTIDE SEQUENCE [LARGE SCALE GENOMIC DNA]</scope>
    <source>
        <strain evidence="1">Lab_2022b</strain>
    </source>
</reference>
<protein>
    <submittedName>
        <fullName evidence="1">Uncharacterized protein</fullName>
    </submittedName>
</protein>
<dbReference type="AlphaFoldDB" id="A0AAW1DNA2"/>
<gene>
    <name evidence="1" type="ORF">O3M35_000889</name>
</gene>
<keyword evidence="2" id="KW-1185">Reference proteome</keyword>
<proteinExistence type="predicted"/>
<accession>A0AAW1DNA2</accession>
<dbReference type="Proteomes" id="UP001461498">
    <property type="component" value="Unassembled WGS sequence"/>
</dbReference>
<evidence type="ECO:0000313" key="1">
    <source>
        <dbReference type="EMBL" id="KAK9512458.1"/>
    </source>
</evidence>
<comment type="caution">
    <text evidence="1">The sequence shown here is derived from an EMBL/GenBank/DDBJ whole genome shotgun (WGS) entry which is preliminary data.</text>
</comment>